<dbReference type="AlphaFoldDB" id="A0A1Z3HTC1"/>
<accession>A0A1Z3HTC1</accession>
<gene>
    <name evidence="1" type="ORF">XM38_045500</name>
</gene>
<keyword evidence="2" id="KW-1185">Reference proteome</keyword>
<name>A0A1Z3HTC1_9CYAN</name>
<sequence>MITLATSGILTLDLGYGSFTKRTEQPSAYYGGLFLAGLSYASQPRPLKLYRLFTWTLHTMDMSPNASD</sequence>
<proteinExistence type="predicted"/>
<evidence type="ECO:0000313" key="2">
    <source>
        <dbReference type="Proteomes" id="UP000191901"/>
    </source>
</evidence>
<dbReference type="EMBL" id="CP021983">
    <property type="protein sequence ID" value="ASC73581.1"/>
    <property type="molecule type" value="Genomic_DNA"/>
</dbReference>
<reference evidence="1 2" key="1">
    <citation type="journal article" date="2016" name="Biochim. Biophys. Acta">
        <title>Characterization of red-shifted phycobilisomes isolated from the chlorophyll f-containing cyanobacterium Halomicronema hongdechloris.</title>
        <authorList>
            <person name="Li Y."/>
            <person name="Lin Y."/>
            <person name="Garvey C.J."/>
            <person name="Birch D."/>
            <person name="Corkery R.W."/>
            <person name="Loughlin P.C."/>
            <person name="Scheer H."/>
            <person name="Willows R.D."/>
            <person name="Chen M."/>
        </authorList>
    </citation>
    <scope>NUCLEOTIDE SEQUENCE [LARGE SCALE GENOMIC DNA]</scope>
    <source>
        <strain evidence="1 2">C2206</strain>
    </source>
</reference>
<dbReference type="Proteomes" id="UP000191901">
    <property type="component" value="Chromosome"/>
</dbReference>
<organism evidence="1 2">
    <name type="scientific">Halomicronema hongdechloris C2206</name>
    <dbReference type="NCBI Taxonomy" id="1641165"/>
    <lineage>
        <taxon>Bacteria</taxon>
        <taxon>Bacillati</taxon>
        <taxon>Cyanobacteriota</taxon>
        <taxon>Cyanophyceae</taxon>
        <taxon>Nodosilineales</taxon>
        <taxon>Nodosilineaceae</taxon>
        <taxon>Halomicronema</taxon>
    </lineage>
</organism>
<dbReference type="KEGG" id="hhg:XM38_045500"/>
<protein>
    <submittedName>
        <fullName evidence="1">Uncharacterized protein</fullName>
    </submittedName>
</protein>
<evidence type="ECO:0000313" key="1">
    <source>
        <dbReference type="EMBL" id="ASC73581.1"/>
    </source>
</evidence>